<protein>
    <submittedName>
        <fullName evidence="1">Uncharacterized protein</fullName>
    </submittedName>
</protein>
<sequence>MRSHSPDWMNHLHHDEFKEISRLLHKRSVRTTYQKFGFAPIVP</sequence>
<evidence type="ECO:0000313" key="2">
    <source>
        <dbReference type="Proteomes" id="UP001526143"/>
    </source>
</evidence>
<accession>A0ABT3ATR5</accession>
<evidence type="ECO:0000313" key="1">
    <source>
        <dbReference type="EMBL" id="MCV3212522.1"/>
    </source>
</evidence>
<proteinExistence type="predicted"/>
<gene>
    <name evidence="1" type="ORF">OGM63_03065</name>
</gene>
<keyword evidence="2" id="KW-1185">Reference proteome</keyword>
<reference evidence="1 2" key="1">
    <citation type="submission" date="2022-10" db="EMBL/GenBank/DDBJ databases">
        <title>Identification of biosynthetic pathway for the production of the potent trypsin inhibitor radiosumin.</title>
        <authorList>
            <person name="Fewer D.P."/>
            <person name="Delbaje E."/>
            <person name="Ouyang X."/>
            <person name="Agostino P.D."/>
            <person name="Wahlsten M."/>
            <person name="Jokela J."/>
            <person name="Permi P."/>
            <person name="Haapaniemi E."/>
            <person name="Koistinen H."/>
        </authorList>
    </citation>
    <scope>NUCLEOTIDE SEQUENCE [LARGE SCALE GENOMIC DNA]</scope>
    <source>
        <strain evidence="1 2">NIES-515</strain>
    </source>
</reference>
<dbReference type="EMBL" id="JAOWRF010000042">
    <property type="protein sequence ID" value="MCV3212522.1"/>
    <property type="molecule type" value="Genomic_DNA"/>
</dbReference>
<comment type="caution">
    <text evidence="1">The sequence shown here is derived from an EMBL/GenBank/DDBJ whole genome shotgun (WGS) entry which is preliminary data.</text>
</comment>
<organism evidence="1 2">
    <name type="scientific">Plectonema radiosum NIES-515</name>
    <dbReference type="NCBI Taxonomy" id="2986073"/>
    <lineage>
        <taxon>Bacteria</taxon>
        <taxon>Bacillati</taxon>
        <taxon>Cyanobacteriota</taxon>
        <taxon>Cyanophyceae</taxon>
        <taxon>Oscillatoriophycideae</taxon>
        <taxon>Oscillatoriales</taxon>
        <taxon>Microcoleaceae</taxon>
        <taxon>Plectonema</taxon>
    </lineage>
</organism>
<name>A0ABT3ATR5_9CYAN</name>
<dbReference type="RefSeq" id="WP_263744036.1">
    <property type="nucleotide sequence ID" value="NZ_JAOWRF010000042.1"/>
</dbReference>
<dbReference type="Proteomes" id="UP001526143">
    <property type="component" value="Unassembled WGS sequence"/>
</dbReference>